<protein>
    <submittedName>
        <fullName evidence="2">Uncharacterized protein</fullName>
    </submittedName>
</protein>
<dbReference type="RefSeq" id="WP_114696024.1">
    <property type="nucleotide sequence ID" value="NZ_QQOH01000003.1"/>
</dbReference>
<evidence type="ECO:0000313" key="2">
    <source>
        <dbReference type="EMBL" id="RDE19678.1"/>
    </source>
</evidence>
<feature type="transmembrane region" description="Helical" evidence="1">
    <location>
        <begin position="6"/>
        <end position="35"/>
    </location>
</feature>
<sequence length="113" mass="12638">MLALSLVVIVPIFLLLLGVIFVSYCVVGLLAYLPLFVLKEVETKRSCRYGRVVHTSLAAVCLCIGFLMAALVFHYSKPLYVITADLWCDISGAFDATGRSTRQCDSQFRWLEQ</sequence>
<keyword evidence="1" id="KW-0472">Membrane</keyword>
<proteinExistence type="predicted"/>
<reference evidence="2 3" key="1">
    <citation type="submission" date="2018-07" db="EMBL/GenBank/DDBJ databases">
        <title>Motiliproteus coralliicola sp. nov., a bacterium isolated from Coral.</title>
        <authorList>
            <person name="Wang G."/>
        </authorList>
    </citation>
    <scope>NUCLEOTIDE SEQUENCE [LARGE SCALE GENOMIC DNA]</scope>
    <source>
        <strain evidence="2 3">C34</strain>
    </source>
</reference>
<feature type="transmembrane region" description="Helical" evidence="1">
    <location>
        <begin position="56"/>
        <end position="76"/>
    </location>
</feature>
<dbReference type="Proteomes" id="UP000253769">
    <property type="component" value="Unassembled WGS sequence"/>
</dbReference>
<name>A0A369WCC8_9GAMM</name>
<evidence type="ECO:0000313" key="3">
    <source>
        <dbReference type="Proteomes" id="UP000253769"/>
    </source>
</evidence>
<dbReference type="EMBL" id="QQOH01000003">
    <property type="protein sequence ID" value="RDE19678.1"/>
    <property type="molecule type" value="Genomic_DNA"/>
</dbReference>
<keyword evidence="1" id="KW-0812">Transmembrane</keyword>
<dbReference type="AlphaFoldDB" id="A0A369WCC8"/>
<organism evidence="2 3">
    <name type="scientific">Motiliproteus coralliicola</name>
    <dbReference type="NCBI Taxonomy" id="2283196"/>
    <lineage>
        <taxon>Bacteria</taxon>
        <taxon>Pseudomonadati</taxon>
        <taxon>Pseudomonadota</taxon>
        <taxon>Gammaproteobacteria</taxon>
        <taxon>Oceanospirillales</taxon>
        <taxon>Oceanospirillaceae</taxon>
        <taxon>Motiliproteus</taxon>
    </lineage>
</organism>
<evidence type="ECO:0000256" key="1">
    <source>
        <dbReference type="SAM" id="Phobius"/>
    </source>
</evidence>
<gene>
    <name evidence="2" type="ORF">DV711_12405</name>
</gene>
<accession>A0A369WCC8</accession>
<keyword evidence="3" id="KW-1185">Reference proteome</keyword>
<keyword evidence="1" id="KW-1133">Transmembrane helix</keyword>
<comment type="caution">
    <text evidence="2">The sequence shown here is derived from an EMBL/GenBank/DDBJ whole genome shotgun (WGS) entry which is preliminary data.</text>
</comment>